<dbReference type="PANTHER" id="PTHR12526:SF622">
    <property type="entry name" value="GLYCOSYLTRANSFERASE (GROUP I)"/>
    <property type="match status" value="1"/>
</dbReference>
<dbReference type="AlphaFoldDB" id="A0A926HLR4"/>
<protein>
    <submittedName>
        <fullName evidence="3">Glycosyltransferase family 4 protein</fullName>
    </submittedName>
</protein>
<dbReference type="Gene3D" id="3.40.50.2000">
    <property type="entry name" value="Glycogen Phosphorylase B"/>
    <property type="match status" value="2"/>
</dbReference>
<feature type="domain" description="Glycosyl transferase family 1" evidence="1">
    <location>
        <begin position="216"/>
        <end position="375"/>
    </location>
</feature>
<dbReference type="RefSeq" id="WP_249317487.1">
    <property type="nucleotide sequence ID" value="NZ_JACRSR010000007.1"/>
</dbReference>
<keyword evidence="4" id="KW-1185">Reference proteome</keyword>
<proteinExistence type="predicted"/>
<evidence type="ECO:0000259" key="2">
    <source>
        <dbReference type="Pfam" id="PF13579"/>
    </source>
</evidence>
<dbReference type="GO" id="GO:0016757">
    <property type="term" value="F:glycosyltransferase activity"/>
    <property type="evidence" value="ECO:0007669"/>
    <property type="project" value="InterPro"/>
</dbReference>
<comment type="caution">
    <text evidence="3">The sequence shown here is derived from an EMBL/GenBank/DDBJ whole genome shotgun (WGS) entry which is preliminary data.</text>
</comment>
<evidence type="ECO:0000313" key="3">
    <source>
        <dbReference type="EMBL" id="MBC8532367.1"/>
    </source>
</evidence>
<sequence>MKIQIISQNYYPDNFRINDIASELVRKGNSVRVLTGLPDYTTNHIPKEYHWGRRRHEKIADVQICRLPTIARRTGIFFRMLNYGSFIISSFLHAEFGKKPDADAIFVFQTSPIFQAIPGVVWKRRTNKPLILYCLDIWPESMKAWGVGESNPVYHLVKKISRWIYRSCDYIAITSKPFRQYLVEVCDVNEDRIVYLPQYAEDLYADITGKYEDNGVIDFLFAGNIGLVQNVDCIIKAVAKMDTREKFCVHIVGDGSELDNCRNLAKSLGVENNIVFHGRHPLEEMAEFYRMADCFLLTLRGGDYIGMTLPGKAQSYLSAGKPIVGAVNGAAQEMIVEAKCGKAVAADDAMGLAQVMTQVIDSFTSYQEMGLNGRNYYEEHFRREQFFESLLNLLKSE</sequence>
<evidence type="ECO:0000313" key="4">
    <source>
        <dbReference type="Proteomes" id="UP000623172"/>
    </source>
</evidence>
<reference evidence="3" key="1">
    <citation type="submission" date="2020-08" db="EMBL/GenBank/DDBJ databases">
        <title>Genome public.</title>
        <authorList>
            <person name="Liu C."/>
            <person name="Sun Q."/>
        </authorList>
    </citation>
    <scope>NUCLEOTIDE SEQUENCE</scope>
    <source>
        <strain evidence="3">NSJ-53</strain>
    </source>
</reference>
<dbReference type="Pfam" id="PF00534">
    <property type="entry name" value="Glycos_transf_1"/>
    <property type="match status" value="1"/>
</dbReference>
<dbReference type="Pfam" id="PF13579">
    <property type="entry name" value="Glyco_trans_4_4"/>
    <property type="match status" value="1"/>
</dbReference>
<dbReference type="InterPro" id="IPR001296">
    <property type="entry name" value="Glyco_trans_1"/>
</dbReference>
<feature type="domain" description="Glycosyltransferase subfamily 4-like N-terminal" evidence="2">
    <location>
        <begin position="16"/>
        <end position="197"/>
    </location>
</feature>
<dbReference type="CDD" id="cd03794">
    <property type="entry name" value="GT4_WbuB-like"/>
    <property type="match status" value="1"/>
</dbReference>
<dbReference type="InterPro" id="IPR028098">
    <property type="entry name" value="Glyco_trans_4-like_N"/>
</dbReference>
<evidence type="ECO:0000259" key="1">
    <source>
        <dbReference type="Pfam" id="PF00534"/>
    </source>
</evidence>
<organism evidence="3 4">
    <name type="scientific">Gehongia tenuis</name>
    <dbReference type="NCBI Taxonomy" id="2763655"/>
    <lineage>
        <taxon>Bacteria</taxon>
        <taxon>Bacillati</taxon>
        <taxon>Bacillota</taxon>
        <taxon>Clostridia</taxon>
        <taxon>Christensenellales</taxon>
        <taxon>Christensenellaceae</taxon>
        <taxon>Gehongia</taxon>
    </lineage>
</organism>
<accession>A0A926HLR4</accession>
<dbReference type="EMBL" id="JACRSR010000007">
    <property type="protein sequence ID" value="MBC8532367.1"/>
    <property type="molecule type" value="Genomic_DNA"/>
</dbReference>
<name>A0A926HLR4_9FIRM</name>
<dbReference type="SUPFAM" id="SSF53756">
    <property type="entry name" value="UDP-Glycosyltransferase/glycogen phosphorylase"/>
    <property type="match status" value="1"/>
</dbReference>
<gene>
    <name evidence="3" type="ORF">H8696_11005</name>
</gene>
<dbReference type="PANTHER" id="PTHR12526">
    <property type="entry name" value="GLYCOSYLTRANSFERASE"/>
    <property type="match status" value="1"/>
</dbReference>
<dbReference type="Proteomes" id="UP000623172">
    <property type="component" value="Unassembled WGS sequence"/>
</dbReference>